<proteinExistence type="predicted"/>
<evidence type="ECO:0000313" key="4">
    <source>
        <dbReference type="EMBL" id="SFF15047.1"/>
    </source>
</evidence>
<dbReference type="InterPro" id="IPR001647">
    <property type="entry name" value="HTH_TetR"/>
</dbReference>
<dbReference type="PANTHER" id="PTHR30055:SF226">
    <property type="entry name" value="HTH-TYPE TRANSCRIPTIONAL REGULATOR PKSA"/>
    <property type="match status" value="1"/>
</dbReference>
<dbReference type="Gene3D" id="1.10.357.10">
    <property type="entry name" value="Tetracycline Repressor, domain 2"/>
    <property type="match status" value="1"/>
</dbReference>
<dbReference type="Proteomes" id="UP000199645">
    <property type="component" value="Unassembled WGS sequence"/>
</dbReference>
<evidence type="ECO:0000256" key="2">
    <source>
        <dbReference type="PROSITE-ProRule" id="PRU00335"/>
    </source>
</evidence>
<dbReference type="EMBL" id="FONV01000006">
    <property type="protein sequence ID" value="SFF15047.1"/>
    <property type="molecule type" value="Genomic_DNA"/>
</dbReference>
<dbReference type="OrthoDB" id="6929199at2"/>
<feature type="DNA-binding region" description="H-T-H motif" evidence="2">
    <location>
        <begin position="34"/>
        <end position="53"/>
    </location>
</feature>
<evidence type="ECO:0000259" key="3">
    <source>
        <dbReference type="PROSITE" id="PS50977"/>
    </source>
</evidence>
<dbReference type="RefSeq" id="WP_093615515.1">
    <property type="nucleotide sequence ID" value="NZ_BOMT01000026.1"/>
</dbReference>
<protein>
    <submittedName>
        <fullName evidence="4">DNA-binding transcriptional regulator YbjK</fullName>
    </submittedName>
</protein>
<feature type="domain" description="HTH tetR-type" evidence="3">
    <location>
        <begin position="11"/>
        <end position="71"/>
    </location>
</feature>
<evidence type="ECO:0000313" key="5">
    <source>
        <dbReference type="Proteomes" id="UP000199645"/>
    </source>
</evidence>
<dbReference type="PRINTS" id="PR00455">
    <property type="entry name" value="HTHTETR"/>
</dbReference>
<evidence type="ECO:0000256" key="1">
    <source>
        <dbReference type="ARBA" id="ARBA00023125"/>
    </source>
</evidence>
<gene>
    <name evidence="4" type="ORF">SAMN05421541_106421</name>
</gene>
<dbReference type="PANTHER" id="PTHR30055">
    <property type="entry name" value="HTH-TYPE TRANSCRIPTIONAL REGULATOR RUTR"/>
    <property type="match status" value="1"/>
</dbReference>
<keyword evidence="5" id="KW-1185">Reference proteome</keyword>
<organism evidence="4 5">
    <name type="scientific">Actinoplanes philippinensis</name>
    <dbReference type="NCBI Taxonomy" id="35752"/>
    <lineage>
        <taxon>Bacteria</taxon>
        <taxon>Bacillati</taxon>
        <taxon>Actinomycetota</taxon>
        <taxon>Actinomycetes</taxon>
        <taxon>Micromonosporales</taxon>
        <taxon>Micromonosporaceae</taxon>
        <taxon>Actinoplanes</taxon>
    </lineage>
</organism>
<dbReference type="AlphaFoldDB" id="A0A1I2GDQ8"/>
<dbReference type="Pfam" id="PF00440">
    <property type="entry name" value="TetR_N"/>
    <property type="match status" value="1"/>
</dbReference>
<dbReference type="GO" id="GO:0003700">
    <property type="term" value="F:DNA-binding transcription factor activity"/>
    <property type="evidence" value="ECO:0007669"/>
    <property type="project" value="TreeGrafter"/>
</dbReference>
<dbReference type="SUPFAM" id="SSF46689">
    <property type="entry name" value="Homeodomain-like"/>
    <property type="match status" value="1"/>
</dbReference>
<sequence>MGGPRKVANDPLRKQRILDATLAVIAEHGVHGTTHRRIAAEAGVPLGSLTYHFGSLGDIIEQAFARMAESMSERYHAALTAAPDEPAACAAVTDLICGDEYATPRELVLLHEMYAYANHNTTVAESLRQWLRRSRASLARHFSEPACRAIDALIEGWPMHQAWEREPLNRDLVRATITAVADRLR</sequence>
<keyword evidence="1 2" id="KW-0238">DNA-binding</keyword>
<dbReference type="STRING" id="35752.SAMN05421541_106421"/>
<name>A0A1I2GDQ8_9ACTN</name>
<reference evidence="4 5" key="1">
    <citation type="submission" date="2016-10" db="EMBL/GenBank/DDBJ databases">
        <authorList>
            <person name="de Groot N.N."/>
        </authorList>
    </citation>
    <scope>NUCLEOTIDE SEQUENCE [LARGE SCALE GENOMIC DNA]</scope>
    <source>
        <strain evidence="4 5">DSM 43019</strain>
    </source>
</reference>
<dbReference type="GO" id="GO:0000976">
    <property type="term" value="F:transcription cis-regulatory region binding"/>
    <property type="evidence" value="ECO:0007669"/>
    <property type="project" value="TreeGrafter"/>
</dbReference>
<dbReference type="InterPro" id="IPR050109">
    <property type="entry name" value="HTH-type_TetR-like_transc_reg"/>
</dbReference>
<accession>A0A1I2GDQ8</accession>
<dbReference type="InterPro" id="IPR009057">
    <property type="entry name" value="Homeodomain-like_sf"/>
</dbReference>
<dbReference type="PROSITE" id="PS50977">
    <property type="entry name" value="HTH_TETR_2"/>
    <property type="match status" value="1"/>
</dbReference>